<dbReference type="OrthoDB" id="9765926at2"/>
<dbReference type="Pfam" id="PF13585">
    <property type="entry name" value="CHU_C"/>
    <property type="match status" value="1"/>
</dbReference>
<dbReference type="InterPro" id="IPR008979">
    <property type="entry name" value="Galactose-bd-like_sf"/>
</dbReference>
<dbReference type="Proteomes" id="UP000295714">
    <property type="component" value="Unassembled WGS sequence"/>
</dbReference>
<dbReference type="InterPro" id="IPR013783">
    <property type="entry name" value="Ig-like_fold"/>
</dbReference>
<evidence type="ECO:0000259" key="6">
    <source>
        <dbReference type="PROSITE" id="PS51829"/>
    </source>
</evidence>
<keyword evidence="4" id="KW-0732">Signal</keyword>
<dbReference type="InterPro" id="IPR035914">
    <property type="entry name" value="Sperma_CUB_dom_sf"/>
</dbReference>
<dbReference type="CDD" id="cd00146">
    <property type="entry name" value="PKD"/>
    <property type="match status" value="1"/>
</dbReference>
<evidence type="ECO:0000256" key="4">
    <source>
        <dbReference type="SAM" id="SignalP"/>
    </source>
</evidence>
<feature type="chain" id="PRO_5020843692" evidence="4">
    <location>
        <begin position="19"/>
        <end position="1734"/>
    </location>
</feature>
<evidence type="ECO:0000313" key="7">
    <source>
        <dbReference type="EMBL" id="TCK68657.1"/>
    </source>
</evidence>
<dbReference type="InterPro" id="IPR000601">
    <property type="entry name" value="PKD_dom"/>
</dbReference>
<evidence type="ECO:0000256" key="1">
    <source>
        <dbReference type="ARBA" id="ARBA00022670"/>
    </source>
</evidence>
<dbReference type="InterPro" id="IPR026341">
    <property type="entry name" value="T9SS_type_B"/>
</dbReference>
<sequence length="1734" mass="181129">MKNIITLLFLFNFVLLSAQDAIMQDGVTVNQCSGTFFDSGGATTNYSSNENLTFTICPDTPGDLVQVEFTNFTTQNGVDILSIFNGDNDTSPPLGDFSGNNSPGIVQATDTNSTGCLTFVFISNSNGNSTGWSANISCNTPCQDITAQVDSTVPAEDADEVVRICTNEPITFNGSAVFSNDGTGATYQWDFADGNTALGQSVTHSFTDGGVYIVNLTVTDTDPQGCSSTNLASQTVFVSGEPDFTGTEALNSQICIGESTEITGMVSPLTYSVDCTPQILDQTWLEDTQTTGDPESYTSTITVDCYDESLVITDVAQIESICMVMEHSFLGDLDIFVTAPNGSTVYFSQYGDGDDPGSYLGVPDQADNGNPGVGWNYCFTPSATVEIDDAPLTNNTVPEGDYSALASSSFDNLIGSPINGEWSFTIIDSWAADDGTLFSWSLDFDSSLIAGDTSFTPVIISESWDADPSITNTTGNTITVEPATLGQHCYTYRVVNDFGCEYTEEVCIDVVDLDDPSFTVTPACGGGTANITGDTGGTFALNPVPTDGAVINPTTGEVTGGGSAVTYTVEYTTAGTCPQTSTQNLTTLVSDVDPSFTIAPTCDGGTVTITGDTGGVFAFNPVPTDGAVINSVTGEVTNGISGTTYTVEYTTSGTCTLSSTQNVTVITADDSSFTVTPTCDGGTTTITGDVGGTFAFNPMPTDGAVIDTSTGEVTGGLSGVTYTIEYTTAGTCPTTSNQSLTVATQDDASFTMTPTCDGGTANITGDAGGTFAFNPLPTDGAVIDASTGEVTNGTSGTTYTVEYTTSGTCPETSTQDVTVLAADNSSFTMAATCDGGTATITGDAGGTFTFNPVPTDGAIIDTATGEVTNGTSATTYTVEYTTAGTCPQSSTQDVTVLTADNPSFTVTPTCDGGTATVTGDMGGTFAFNPMPTDGAVIDTATGQVTNGTSGATYTIEYTTSGICPQSSTQSLTAIAADDSSFTITPTCDGGMATITGLAGGTFAFNPMPTDGAMIDAATGEVTGGAFGTTYTIEYTTSGTCPTTSIENLTVLTLDDASFTITPTCDGGIVTITGDAGGVFAFNPVPTDGATINTSTGEVTNGTSATTYTIEYTTAGACPDTSTQDVTVLTADNPSFTMTPTCDGGTATITGDSGGTFAFNPIPTDGAVINASTGEVTDGTSGSTYTVEYTTAGTCPQTAVQNLTVITEDDASFTVTPTCDGGTVTITGVPGGTFAFSIPPSDGAIIDANTGDVTNGTPGETYTIEYSVSDVCPNSNIVSFNANPLPDANVVVEDFFECENGTDFLFEFDLESKTEEILNGQDSTQFTVTYHDSQADADNLVDALASPYENTMNPQPIYVAITNNTTGCSISTLTFNIEVQESAEAEDYFYELCDETNENDGSTQFDLENPDLVNAVLGTQDPDEFTLTFHATEDDAINNENPLPLLYENFDTPQQIIYARVSNNIRPDECYDISEVTLQVNLLPIFDLDDEYILCFTSNNEAVVPVPPILDTGLSATDYTFEWRLDGTVLSTETGPSLIPIQGGIYDVTVTDISTSLVTMCQNFDSAEVIESGLPDTFDVEVTSQAFTGNNMIIATATGNSTYEYSLDNGPWQLENEFEDVTGGEHTVYVRDVNGCGIVSRDVTVIDYPKFFTPNGDGNNDTWTIKGINTQPTAVIYIHDRYGKLLKQLSPTSVGWDGTYNGKNMPGTDYWFTLQYTEPTTGETKSFSAHFALKR</sequence>
<keyword evidence="8" id="KW-1185">Reference proteome</keyword>
<dbReference type="SUPFAM" id="SSF49785">
    <property type="entry name" value="Galactose-binding domain-like"/>
    <property type="match status" value="1"/>
</dbReference>
<dbReference type="Gene3D" id="2.60.120.290">
    <property type="entry name" value="Spermadhesin, CUB domain"/>
    <property type="match status" value="1"/>
</dbReference>
<dbReference type="Gene3D" id="2.60.40.10">
    <property type="entry name" value="Immunoglobulins"/>
    <property type="match status" value="1"/>
</dbReference>
<dbReference type="Pfam" id="PF00431">
    <property type="entry name" value="CUB"/>
    <property type="match status" value="1"/>
</dbReference>
<dbReference type="SMART" id="SM00089">
    <property type="entry name" value="PKD"/>
    <property type="match status" value="1"/>
</dbReference>
<feature type="domain" description="PKD" evidence="5">
    <location>
        <begin position="182"/>
        <end position="221"/>
    </location>
</feature>
<dbReference type="InterPro" id="IPR002884">
    <property type="entry name" value="P_dom"/>
</dbReference>
<dbReference type="RefSeq" id="WP_158281878.1">
    <property type="nucleotide sequence ID" value="NZ_SMGI01000001.1"/>
</dbReference>
<dbReference type="GO" id="GO:0004252">
    <property type="term" value="F:serine-type endopeptidase activity"/>
    <property type="evidence" value="ECO:0007669"/>
    <property type="project" value="InterPro"/>
</dbReference>
<reference evidence="7 8" key="1">
    <citation type="journal article" date="2015" name="Stand. Genomic Sci.">
        <title>Genomic Encyclopedia of Bacterial and Archaeal Type Strains, Phase III: the genomes of soil and plant-associated and newly described type strains.</title>
        <authorList>
            <person name="Whitman W.B."/>
            <person name="Woyke T."/>
            <person name="Klenk H.P."/>
            <person name="Zhou Y."/>
            <person name="Lilburn T.G."/>
            <person name="Beck B.J."/>
            <person name="De Vos P."/>
            <person name="Vandamme P."/>
            <person name="Eisen J.A."/>
            <person name="Garrity G."/>
            <person name="Hugenholtz P."/>
            <person name="Kyrpides N.C."/>
        </authorList>
    </citation>
    <scope>NUCLEOTIDE SEQUENCE [LARGE SCALE GENOMIC DNA]</scope>
    <source>
        <strain evidence="7 8">CECT 8445</strain>
    </source>
</reference>
<feature type="domain" description="P/Homo B" evidence="6">
    <location>
        <begin position="266"/>
        <end position="455"/>
    </location>
</feature>
<comment type="caution">
    <text evidence="7">The sequence shown here is derived from an EMBL/GenBank/DDBJ whole genome shotgun (WGS) entry which is preliminary data.</text>
</comment>
<dbReference type="CDD" id="cd00041">
    <property type="entry name" value="CUB"/>
    <property type="match status" value="1"/>
</dbReference>
<dbReference type="InterPro" id="IPR022409">
    <property type="entry name" value="PKD/Chitinase_dom"/>
</dbReference>
<dbReference type="SUPFAM" id="SSF49854">
    <property type="entry name" value="Spermadhesin, CUB domain"/>
    <property type="match status" value="1"/>
</dbReference>
<gene>
    <name evidence="7" type="ORF">DFQ05_0165</name>
</gene>
<dbReference type="GO" id="GO:0006508">
    <property type="term" value="P:proteolysis"/>
    <property type="evidence" value="ECO:0007669"/>
    <property type="project" value="UniProtKB-KW"/>
</dbReference>
<organism evidence="7 8">
    <name type="scientific">Winogradskyella wandonensis</name>
    <dbReference type="NCBI Taxonomy" id="1442586"/>
    <lineage>
        <taxon>Bacteria</taxon>
        <taxon>Pseudomonadati</taxon>
        <taxon>Bacteroidota</taxon>
        <taxon>Flavobacteriia</taxon>
        <taxon>Flavobacteriales</taxon>
        <taxon>Flavobacteriaceae</taxon>
        <taxon>Winogradskyella</taxon>
    </lineage>
</organism>
<keyword evidence="1" id="KW-0645">Protease</keyword>
<keyword evidence="3" id="KW-1015">Disulfide bond</keyword>
<evidence type="ECO:0000256" key="2">
    <source>
        <dbReference type="ARBA" id="ARBA00022801"/>
    </source>
</evidence>
<dbReference type="InterPro" id="IPR035986">
    <property type="entry name" value="PKD_dom_sf"/>
</dbReference>
<name>A0A4R1KVA8_9FLAO</name>
<keyword evidence="2" id="KW-0378">Hydrolase</keyword>
<dbReference type="NCBIfam" id="TIGR04131">
    <property type="entry name" value="Bac_Flav_CTERM"/>
    <property type="match status" value="1"/>
</dbReference>
<dbReference type="Gene3D" id="2.60.120.260">
    <property type="entry name" value="Galactose-binding domain-like"/>
    <property type="match status" value="1"/>
</dbReference>
<evidence type="ECO:0000256" key="3">
    <source>
        <dbReference type="ARBA" id="ARBA00023157"/>
    </source>
</evidence>
<evidence type="ECO:0000313" key="8">
    <source>
        <dbReference type="Proteomes" id="UP000295714"/>
    </source>
</evidence>
<dbReference type="PROSITE" id="PS51829">
    <property type="entry name" value="P_HOMO_B"/>
    <property type="match status" value="1"/>
</dbReference>
<dbReference type="InterPro" id="IPR000859">
    <property type="entry name" value="CUB_dom"/>
</dbReference>
<proteinExistence type="predicted"/>
<evidence type="ECO:0000259" key="5">
    <source>
        <dbReference type="PROSITE" id="PS50093"/>
    </source>
</evidence>
<accession>A0A4R1KVA8</accession>
<dbReference type="EMBL" id="SMGI01000001">
    <property type="protein sequence ID" value="TCK68657.1"/>
    <property type="molecule type" value="Genomic_DNA"/>
</dbReference>
<dbReference type="SUPFAM" id="SSF49299">
    <property type="entry name" value="PKD domain"/>
    <property type="match status" value="1"/>
</dbReference>
<dbReference type="Pfam" id="PF18911">
    <property type="entry name" value="PKD_4"/>
    <property type="match status" value="1"/>
</dbReference>
<dbReference type="PROSITE" id="PS50093">
    <property type="entry name" value="PKD"/>
    <property type="match status" value="1"/>
</dbReference>
<protein>
    <submittedName>
        <fullName evidence="7">Gliding motility-associated-like protein</fullName>
    </submittedName>
</protein>
<feature type="signal peptide" evidence="4">
    <location>
        <begin position="1"/>
        <end position="18"/>
    </location>
</feature>